<dbReference type="AlphaFoldDB" id="A0AA85KCY5"/>
<evidence type="ECO:0000313" key="2">
    <source>
        <dbReference type="WBParaSite" id="TREG1_77300.1"/>
    </source>
</evidence>
<evidence type="ECO:0008006" key="3">
    <source>
        <dbReference type="Google" id="ProtNLM"/>
    </source>
</evidence>
<reference evidence="1" key="1">
    <citation type="submission" date="2022-06" db="EMBL/GenBank/DDBJ databases">
        <authorList>
            <person name="Berger JAMES D."/>
            <person name="Berger JAMES D."/>
        </authorList>
    </citation>
    <scope>NUCLEOTIDE SEQUENCE [LARGE SCALE GENOMIC DNA]</scope>
</reference>
<dbReference type="PANTHER" id="PTHR21301">
    <property type="entry name" value="REVERSE TRANSCRIPTASE"/>
    <property type="match status" value="1"/>
</dbReference>
<dbReference type="PANTHER" id="PTHR21301:SF10">
    <property type="entry name" value="REVERSE TRANSCRIPTASE DOMAIN-CONTAINING PROTEIN"/>
    <property type="match status" value="1"/>
</dbReference>
<proteinExistence type="predicted"/>
<dbReference type="Proteomes" id="UP000050795">
    <property type="component" value="Unassembled WGS sequence"/>
</dbReference>
<keyword evidence="1" id="KW-1185">Reference proteome</keyword>
<organism evidence="1 2">
    <name type="scientific">Trichobilharzia regenti</name>
    <name type="common">Nasal bird schistosome</name>
    <dbReference type="NCBI Taxonomy" id="157069"/>
    <lineage>
        <taxon>Eukaryota</taxon>
        <taxon>Metazoa</taxon>
        <taxon>Spiralia</taxon>
        <taxon>Lophotrochozoa</taxon>
        <taxon>Platyhelminthes</taxon>
        <taxon>Trematoda</taxon>
        <taxon>Digenea</taxon>
        <taxon>Strigeidida</taxon>
        <taxon>Schistosomatoidea</taxon>
        <taxon>Schistosomatidae</taxon>
        <taxon>Trichobilharzia</taxon>
    </lineage>
</organism>
<accession>A0AA85KCY5</accession>
<name>A0AA85KCY5_TRIRE</name>
<protein>
    <recommendedName>
        <fullName evidence="3">Reverse transcriptase domain-containing protein</fullName>
    </recommendedName>
</protein>
<dbReference type="WBParaSite" id="TREG1_77300.1">
    <property type="protein sequence ID" value="TREG1_77300.1"/>
    <property type="gene ID" value="TREG1_77300"/>
</dbReference>
<sequence>MKSNGPILPRFYARPKLHKPNIHLRPIVSFPGSQTHNVSKQCFRKLKYLTESCDYSINSSIQFLEKIKNIQVEDHEIMVSFDVTALYTSLSPKLATETMQKLLYSDENIKMQCPT</sequence>
<evidence type="ECO:0000313" key="1">
    <source>
        <dbReference type="Proteomes" id="UP000050795"/>
    </source>
</evidence>
<reference evidence="2" key="2">
    <citation type="submission" date="2023-11" db="UniProtKB">
        <authorList>
            <consortium name="WormBaseParasite"/>
        </authorList>
    </citation>
    <scope>IDENTIFICATION</scope>
</reference>